<feature type="domain" description="GGDEF" evidence="2">
    <location>
        <begin position="418"/>
        <end position="559"/>
    </location>
</feature>
<reference evidence="3 4" key="1">
    <citation type="submission" date="2022-03" db="EMBL/GenBank/DDBJ databases">
        <authorList>
            <person name="Jo J.-H."/>
            <person name="Im W.-T."/>
        </authorList>
    </citation>
    <scope>NUCLEOTIDE SEQUENCE [LARGE SCALE GENOMIC DNA]</scope>
    <source>
        <strain evidence="3 4">MA9</strain>
    </source>
</reference>
<accession>A0ABS9UDB6</accession>
<dbReference type="NCBIfam" id="TIGR00254">
    <property type="entry name" value="GGDEF"/>
    <property type="match status" value="1"/>
</dbReference>
<dbReference type="EMBL" id="JAKZFC010000003">
    <property type="protein sequence ID" value="MCH7322243.1"/>
    <property type="molecule type" value="Genomic_DNA"/>
</dbReference>
<evidence type="ECO:0000259" key="2">
    <source>
        <dbReference type="PROSITE" id="PS50887"/>
    </source>
</evidence>
<keyword evidence="1" id="KW-1133">Transmembrane helix</keyword>
<dbReference type="Gene3D" id="3.30.70.270">
    <property type="match status" value="1"/>
</dbReference>
<feature type="transmembrane region" description="Helical" evidence="1">
    <location>
        <begin position="176"/>
        <end position="194"/>
    </location>
</feature>
<dbReference type="SUPFAM" id="SSF55073">
    <property type="entry name" value="Nucleotide cyclase"/>
    <property type="match status" value="1"/>
</dbReference>
<name>A0ABS9UDB6_9BACL</name>
<gene>
    <name evidence="3" type="ORF">LZ480_10100</name>
</gene>
<dbReference type="Proteomes" id="UP001316087">
    <property type="component" value="Unassembled WGS sequence"/>
</dbReference>
<feature type="transmembrane region" description="Helical" evidence="1">
    <location>
        <begin position="36"/>
        <end position="55"/>
    </location>
</feature>
<dbReference type="Pfam" id="PF00990">
    <property type="entry name" value="GGDEF"/>
    <property type="match status" value="1"/>
</dbReference>
<sequence length="559" mass="64686">MFTNENKIRSNAVVFLVVTIMLALLFDKVPTHQMDIYTFLGLLLVTIFAACYPLKYGQMERINIFWIMIPVLYLYGLPMMILYYQLAIFAFLLISRMKLGNFSHYPIYAMVFFVGPLLSYTIITIFGFEFGTMPFLQMLLVNCLFYAIFALFSGVVIMTLNKQVKGLNLVKYKESLFGEVLNSIFFVLLGTALYTNFLMYGKYAVVVALLVYIITVKIYRNYDATLQKSATLENVMEFQVNFNDYETQQQITKEFLQKVILVTGAKQVSIVYETEKHFIFNNAQLEKRFINRFQLNLFQKVFAENKMHYIKKRAYLQMEHLLETDLKTESLLVIPIGQFDQPAMLLLESDALFAFNKVQIEHCKLLVTAYKTALEHKSVIEKTIYKSERCALTNLYNYRYLTERIEEMEIQLVQHKMETISAIILDIDHFKRLNDTYGHENGNSILKEFAAHLQTLVDEQYVLARYGGEEFVILLPNTTSDDALKLAEHYRQVIETLSFQITVLGQQIIKEMEVHVTVSIGVASIPEHTSKLSDLITFADKALYVGAKQAGRNRVAIFK</sequence>
<dbReference type="InterPro" id="IPR029787">
    <property type="entry name" value="Nucleotide_cyclase"/>
</dbReference>
<organism evidence="3 4">
    <name type="scientific">Solibacillus palustris</name>
    <dbReference type="NCBI Taxonomy" id="2908203"/>
    <lineage>
        <taxon>Bacteria</taxon>
        <taxon>Bacillati</taxon>
        <taxon>Bacillota</taxon>
        <taxon>Bacilli</taxon>
        <taxon>Bacillales</taxon>
        <taxon>Caryophanaceae</taxon>
        <taxon>Solibacillus</taxon>
    </lineage>
</organism>
<dbReference type="InterPro" id="IPR043128">
    <property type="entry name" value="Rev_trsase/Diguanyl_cyclase"/>
</dbReference>
<dbReference type="InterPro" id="IPR000160">
    <property type="entry name" value="GGDEF_dom"/>
</dbReference>
<feature type="transmembrane region" description="Helical" evidence="1">
    <location>
        <begin position="12"/>
        <end position="29"/>
    </location>
</feature>
<protein>
    <submittedName>
        <fullName evidence="3">GGDEF domain-containing protein</fullName>
    </submittedName>
</protein>
<keyword evidence="1" id="KW-0472">Membrane</keyword>
<dbReference type="SMART" id="SM00267">
    <property type="entry name" value="GGDEF"/>
    <property type="match status" value="1"/>
</dbReference>
<dbReference type="InterPro" id="IPR050469">
    <property type="entry name" value="Diguanylate_Cyclase"/>
</dbReference>
<comment type="caution">
    <text evidence="3">The sequence shown here is derived from an EMBL/GenBank/DDBJ whole genome shotgun (WGS) entry which is preliminary data.</text>
</comment>
<dbReference type="PANTHER" id="PTHR45138">
    <property type="entry name" value="REGULATORY COMPONENTS OF SENSORY TRANSDUCTION SYSTEM"/>
    <property type="match status" value="1"/>
</dbReference>
<proteinExistence type="predicted"/>
<dbReference type="CDD" id="cd01949">
    <property type="entry name" value="GGDEF"/>
    <property type="match status" value="1"/>
</dbReference>
<keyword evidence="1" id="KW-0812">Transmembrane</keyword>
<evidence type="ECO:0000313" key="4">
    <source>
        <dbReference type="Proteomes" id="UP001316087"/>
    </source>
</evidence>
<dbReference type="RefSeq" id="WP_241369309.1">
    <property type="nucleotide sequence ID" value="NZ_JAKZFC010000003.1"/>
</dbReference>
<dbReference type="PROSITE" id="PS50887">
    <property type="entry name" value="GGDEF"/>
    <property type="match status" value="1"/>
</dbReference>
<feature type="transmembrane region" description="Helical" evidence="1">
    <location>
        <begin position="200"/>
        <end position="219"/>
    </location>
</feature>
<feature type="transmembrane region" description="Helical" evidence="1">
    <location>
        <begin position="67"/>
        <end position="93"/>
    </location>
</feature>
<feature type="transmembrane region" description="Helical" evidence="1">
    <location>
        <begin position="134"/>
        <end position="156"/>
    </location>
</feature>
<evidence type="ECO:0000256" key="1">
    <source>
        <dbReference type="SAM" id="Phobius"/>
    </source>
</evidence>
<keyword evidence="4" id="KW-1185">Reference proteome</keyword>
<dbReference type="PANTHER" id="PTHR45138:SF9">
    <property type="entry name" value="DIGUANYLATE CYCLASE DGCM-RELATED"/>
    <property type="match status" value="1"/>
</dbReference>
<evidence type="ECO:0000313" key="3">
    <source>
        <dbReference type="EMBL" id="MCH7322243.1"/>
    </source>
</evidence>
<feature type="transmembrane region" description="Helical" evidence="1">
    <location>
        <begin position="105"/>
        <end position="128"/>
    </location>
</feature>